<dbReference type="AlphaFoldDB" id="A0A5K3G6X0"/>
<keyword evidence="1" id="KW-0472">Membrane</keyword>
<dbReference type="WBParaSite" id="MCU_014161-RA">
    <property type="protein sequence ID" value="MCU_014161-RA"/>
    <property type="gene ID" value="MCU_014161"/>
</dbReference>
<sequence>MALSPRRVIQCPRDATLPEVAPPAHNVATMACFSSSMNGLTPIWLLSITLLHSVSGWLLIFNLGQSD</sequence>
<name>A0A5K3G6X0_MESCO</name>
<organism evidence="2">
    <name type="scientific">Mesocestoides corti</name>
    <name type="common">Flatworm</name>
    <dbReference type="NCBI Taxonomy" id="53468"/>
    <lineage>
        <taxon>Eukaryota</taxon>
        <taxon>Metazoa</taxon>
        <taxon>Spiralia</taxon>
        <taxon>Lophotrochozoa</taxon>
        <taxon>Platyhelminthes</taxon>
        <taxon>Cestoda</taxon>
        <taxon>Eucestoda</taxon>
        <taxon>Cyclophyllidea</taxon>
        <taxon>Mesocestoididae</taxon>
        <taxon>Mesocestoides</taxon>
    </lineage>
</organism>
<feature type="transmembrane region" description="Helical" evidence="1">
    <location>
        <begin position="43"/>
        <end position="64"/>
    </location>
</feature>
<accession>A0A5K3G6X0</accession>
<keyword evidence="1" id="KW-1133">Transmembrane helix</keyword>
<evidence type="ECO:0000313" key="2">
    <source>
        <dbReference type="WBParaSite" id="MCU_014161-RA"/>
    </source>
</evidence>
<dbReference type="PROSITE" id="PS51257">
    <property type="entry name" value="PROKAR_LIPOPROTEIN"/>
    <property type="match status" value="1"/>
</dbReference>
<protein>
    <submittedName>
        <fullName evidence="2">Uncharacterized protein</fullName>
    </submittedName>
</protein>
<proteinExistence type="predicted"/>
<reference evidence="2" key="1">
    <citation type="submission" date="2019-11" db="UniProtKB">
        <authorList>
            <consortium name="WormBaseParasite"/>
        </authorList>
    </citation>
    <scope>IDENTIFICATION</scope>
</reference>
<evidence type="ECO:0000256" key="1">
    <source>
        <dbReference type="SAM" id="Phobius"/>
    </source>
</evidence>
<keyword evidence="1" id="KW-0812">Transmembrane</keyword>